<evidence type="ECO:0000256" key="1">
    <source>
        <dbReference type="ARBA" id="ARBA00001971"/>
    </source>
</evidence>
<name>B0WK35_CULQU</name>
<dbReference type="PANTHER" id="PTHR24291">
    <property type="entry name" value="CYTOCHROME P450 FAMILY 4"/>
    <property type="match status" value="1"/>
</dbReference>
<dbReference type="Pfam" id="PF00067">
    <property type="entry name" value="p450"/>
    <property type="match status" value="1"/>
</dbReference>
<dbReference type="InterPro" id="IPR050196">
    <property type="entry name" value="Cytochrome_P450_Monoox"/>
</dbReference>
<dbReference type="GO" id="GO:0016705">
    <property type="term" value="F:oxidoreductase activity, acting on paired donors, with incorporation or reduction of molecular oxygen"/>
    <property type="evidence" value="ECO:0007669"/>
    <property type="project" value="InterPro"/>
</dbReference>
<dbReference type="InParanoid" id="B0WK35"/>
<organism>
    <name type="scientific">Culex quinquefasciatus</name>
    <name type="common">Southern house mosquito</name>
    <name type="synonym">Culex pungens</name>
    <dbReference type="NCBI Taxonomy" id="7176"/>
    <lineage>
        <taxon>Eukaryota</taxon>
        <taxon>Metazoa</taxon>
        <taxon>Ecdysozoa</taxon>
        <taxon>Arthropoda</taxon>
        <taxon>Hexapoda</taxon>
        <taxon>Insecta</taxon>
        <taxon>Pterygota</taxon>
        <taxon>Neoptera</taxon>
        <taxon>Endopterygota</taxon>
        <taxon>Diptera</taxon>
        <taxon>Nematocera</taxon>
        <taxon>Culicoidea</taxon>
        <taxon>Culicidae</taxon>
        <taxon>Culicinae</taxon>
        <taxon>Culicini</taxon>
        <taxon>Culex</taxon>
        <taxon>Culex</taxon>
    </lineage>
</organism>
<dbReference type="SUPFAM" id="SSF48264">
    <property type="entry name" value="Cytochrome P450"/>
    <property type="match status" value="1"/>
</dbReference>
<comment type="cofactor">
    <cofactor evidence="1 8">
        <name>heme</name>
        <dbReference type="ChEBI" id="CHEBI:30413"/>
    </cofactor>
</comment>
<dbReference type="eggNOG" id="KOG0157">
    <property type="taxonomic scope" value="Eukaryota"/>
</dbReference>
<gene>
    <name evidence="11" type="primary">6039457</name>
    <name evidence="10" type="ORF">CpipJ_CPIJ007090</name>
</gene>
<dbReference type="VEuPathDB" id="VectorBase:CQUJHB017518"/>
<evidence type="ECO:0000256" key="6">
    <source>
        <dbReference type="ARBA" id="ARBA00023004"/>
    </source>
</evidence>
<dbReference type="AlphaFoldDB" id="B0WK35"/>
<keyword evidence="12" id="KW-1185">Reference proteome</keyword>
<reference evidence="10" key="1">
    <citation type="submission" date="2007-03" db="EMBL/GenBank/DDBJ databases">
        <title>Annotation of Culex pipiens quinquefasciatus.</title>
        <authorList>
            <consortium name="The Broad Institute Genome Sequencing Platform"/>
            <person name="Atkinson P.W."/>
            <person name="Hemingway J."/>
            <person name="Christensen B.M."/>
            <person name="Higgs S."/>
            <person name="Kodira C."/>
            <person name="Hannick L."/>
            <person name="Megy K."/>
            <person name="O'Leary S."/>
            <person name="Pearson M."/>
            <person name="Haas B.J."/>
            <person name="Mauceli E."/>
            <person name="Wortman J.R."/>
            <person name="Lee N.H."/>
            <person name="Guigo R."/>
            <person name="Stanke M."/>
            <person name="Alvarado L."/>
            <person name="Amedeo P."/>
            <person name="Antoine C.H."/>
            <person name="Arensburger P."/>
            <person name="Bidwell S.L."/>
            <person name="Crawford M."/>
            <person name="Camaro F."/>
            <person name="Devon K."/>
            <person name="Engels R."/>
            <person name="Hammond M."/>
            <person name="Howarth C."/>
            <person name="Koehrsen M."/>
            <person name="Lawson D."/>
            <person name="Montgomery P."/>
            <person name="Nene V."/>
            <person name="Nusbaum C."/>
            <person name="Puiu D."/>
            <person name="Romero-Severson J."/>
            <person name="Severson D.W."/>
            <person name="Shumway M."/>
            <person name="Sisk P."/>
            <person name="Stolte C."/>
            <person name="Zeng Q."/>
            <person name="Eisenstadt E."/>
            <person name="Fraser-Liggett C."/>
            <person name="Strausberg R."/>
            <person name="Galagan J."/>
            <person name="Birren B."/>
            <person name="Collins F.H."/>
        </authorList>
    </citation>
    <scope>NUCLEOTIDE SEQUENCE [LARGE SCALE GENOMIC DNA]</scope>
    <source>
        <strain evidence="10">JHB</strain>
    </source>
</reference>
<protein>
    <submittedName>
        <fullName evidence="10">Cytochrome P450 4V2</fullName>
    </submittedName>
</protein>
<evidence type="ECO:0000313" key="10">
    <source>
        <dbReference type="EMBL" id="EDS29595.1"/>
    </source>
</evidence>
<dbReference type="GO" id="GO:0020037">
    <property type="term" value="F:heme binding"/>
    <property type="evidence" value="ECO:0007669"/>
    <property type="project" value="InterPro"/>
</dbReference>
<dbReference type="Proteomes" id="UP000002320">
    <property type="component" value="Unassembled WGS sequence"/>
</dbReference>
<evidence type="ECO:0000256" key="4">
    <source>
        <dbReference type="ARBA" id="ARBA00022723"/>
    </source>
</evidence>
<evidence type="ECO:0000256" key="8">
    <source>
        <dbReference type="PIRSR" id="PIRSR602401-1"/>
    </source>
</evidence>
<dbReference type="PROSITE" id="PS00086">
    <property type="entry name" value="CYTOCHROME_P450"/>
    <property type="match status" value="1"/>
</dbReference>
<keyword evidence="7 9" id="KW-0503">Monooxygenase</keyword>
<dbReference type="VEuPathDB" id="VectorBase:CPIJ007090"/>
<dbReference type="EMBL" id="DS231967">
    <property type="protein sequence ID" value="EDS29595.1"/>
    <property type="molecule type" value="Genomic_DNA"/>
</dbReference>
<dbReference type="HOGENOM" id="CLU_001570_5_1_1"/>
<dbReference type="STRING" id="7176.B0WK35"/>
<keyword evidence="5 9" id="KW-0560">Oxidoreductase</keyword>
<dbReference type="PRINTS" id="PR00385">
    <property type="entry name" value="P450"/>
</dbReference>
<dbReference type="GO" id="GO:0004497">
    <property type="term" value="F:monooxygenase activity"/>
    <property type="evidence" value="ECO:0007669"/>
    <property type="project" value="UniProtKB-KW"/>
</dbReference>
<dbReference type="GO" id="GO:0005506">
    <property type="term" value="F:iron ion binding"/>
    <property type="evidence" value="ECO:0007669"/>
    <property type="project" value="InterPro"/>
</dbReference>
<evidence type="ECO:0000256" key="3">
    <source>
        <dbReference type="ARBA" id="ARBA00022617"/>
    </source>
</evidence>
<keyword evidence="4 8" id="KW-0479">Metal-binding</keyword>
<dbReference type="Gene3D" id="1.10.630.10">
    <property type="entry name" value="Cytochrome P450"/>
    <property type="match status" value="1"/>
</dbReference>
<evidence type="ECO:0000256" key="9">
    <source>
        <dbReference type="RuleBase" id="RU000461"/>
    </source>
</evidence>
<dbReference type="OrthoDB" id="7754939at2759"/>
<dbReference type="InterPro" id="IPR036396">
    <property type="entry name" value="Cyt_P450_sf"/>
</dbReference>
<comment type="similarity">
    <text evidence="2 9">Belongs to the cytochrome P450 family.</text>
</comment>
<reference evidence="11" key="2">
    <citation type="submission" date="2021-02" db="UniProtKB">
        <authorList>
            <consortium name="EnsemblMetazoa"/>
        </authorList>
    </citation>
    <scope>IDENTIFICATION</scope>
    <source>
        <strain evidence="11">JHB</strain>
    </source>
</reference>
<dbReference type="EnsemblMetazoa" id="CPIJ007090-RA">
    <property type="protein sequence ID" value="CPIJ007090-PA"/>
    <property type="gene ID" value="CPIJ007090"/>
</dbReference>
<dbReference type="PRINTS" id="PR00463">
    <property type="entry name" value="EP450I"/>
</dbReference>
<accession>B0WK35</accession>
<dbReference type="InterPro" id="IPR017972">
    <property type="entry name" value="Cyt_P450_CS"/>
</dbReference>
<sequence>MLAFVLLSSALSLSTVLLLKLVWSYRFAAKIPTVQPVVPLLGHIPMFWNRTSEQAFSSLTYCFRQVDRLGKVLFGPVLIVFVHHPDLLQQLFSREDLHDRPFFYDFLGLGNGLLSEKNGHKWIRSRKVLNPAFNTRMLTGFIPIMDGRARKLVAKMKPLAGTGTEFDILQYIGECTLEMAFSTTMGRNANELPGQKEYVKNLEMIMNLIGERVLNVNQFLDVFYRMTEAYRIDKKARTFCNAFTDKVIRERRRELEKEKGLPKARDEFQSKSLNFLDQILTIRKKDGSLFGDEEISNNLYNMMAAGNDTSSLTIAFACLFLAMHPEIQDKVLEEMNSVFHSDAVDITLDTLKQLQYTEQVIKEVLRLCPAVPCGARQASGPQVRLDGIQLPPKQIVVFNIFTLHRRKDLWGPDAECFNPDRFSPEATKQRHPYAFLPFSAGLRDCIGARYAMNSIRIVLLRILQDFEIKTNLRHEDLRFKFEITLKLAGPHSVWLGEAN</sequence>
<evidence type="ECO:0000256" key="5">
    <source>
        <dbReference type="ARBA" id="ARBA00023002"/>
    </source>
</evidence>
<evidence type="ECO:0000256" key="7">
    <source>
        <dbReference type="ARBA" id="ARBA00023033"/>
    </source>
</evidence>
<keyword evidence="6 8" id="KW-0408">Iron</keyword>
<dbReference type="InterPro" id="IPR002401">
    <property type="entry name" value="Cyt_P450_E_grp-I"/>
</dbReference>
<feature type="binding site" description="axial binding residue" evidence="8">
    <location>
        <position position="445"/>
    </location>
    <ligand>
        <name>heme</name>
        <dbReference type="ChEBI" id="CHEBI:30413"/>
    </ligand>
    <ligandPart>
        <name>Fe</name>
        <dbReference type="ChEBI" id="CHEBI:18248"/>
    </ligandPart>
</feature>
<dbReference type="InterPro" id="IPR001128">
    <property type="entry name" value="Cyt_P450"/>
</dbReference>
<evidence type="ECO:0000256" key="2">
    <source>
        <dbReference type="ARBA" id="ARBA00010617"/>
    </source>
</evidence>
<proteinExistence type="inferred from homology"/>
<keyword evidence="3 8" id="KW-0349">Heme</keyword>
<dbReference type="PANTHER" id="PTHR24291:SF201">
    <property type="entry name" value="CYTOCHROME P450, FAMILY 4, SUBFAMILY B, POLYPEPTIDE 7"/>
    <property type="match status" value="1"/>
</dbReference>
<evidence type="ECO:0000313" key="11">
    <source>
        <dbReference type="EnsemblMetazoa" id="CPIJ007090-PA"/>
    </source>
</evidence>
<dbReference type="KEGG" id="cqu:CpipJ_CPIJ007090"/>
<evidence type="ECO:0000313" key="12">
    <source>
        <dbReference type="Proteomes" id="UP000002320"/>
    </source>
</evidence>